<sequence length="106" mass="11501">MEWVTNILGEFQNNQLALKGLAVRPLRGGHVAWSPPPCGFVKLNTDVAVKSGFDYMGIRAVIRDSMGKVLGAVSKPLRACFSAETGEFIAFREGLLLAKQLGLFCC</sequence>
<dbReference type="Pfam" id="PF13456">
    <property type="entry name" value="RVT_3"/>
    <property type="match status" value="1"/>
</dbReference>
<dbReference type="InterPro" id="IPR002156">
    <property type="entry name" value="RNaseH_domain"/>
</dbReference>
<name>A0AAE0AW01_9ROSI</name>
<proteinExistence type="predicted"/>
<gene>
    <name evidence="2" type="ORF">Dsin_004969</name>
</gene>
<organism evidence="2 3">
    <name type="scientific">Dipteronia sinensis</name>
    <dbReference type="NCBI Taxonomy" id="43782"/>
    <lineage>
        <taxon>Eukaryota</taxon>
        <taxon>Viridiplantae</taxon>
        <taxon>Streptophyta</taxon>
        <taxon>Embryophyta</taxon>
        <taxon>Tracheophyta</taxon>
        <taxon>Spermatophyta</taxon>
        <taxon>Magnoliopsida</taxon>
        <taxon>eudicotyledons</taxon>
        <taxon>Gunneridae</taxon>
        <taxon>Pentapetalae</taxon>
        <taxon>rosids</taxon>
        <taxon>malvids</taxon>
        <taxon>Sapindales</taxon>
        <taxon>Sapindaceae</taxon>
        <taxon>Hippocastanoideae</taxon>
        <taxon>Acereae</taxon>
        <taxon>Dipteronia</taxon>
    </lineage>
</organism>
<keyword evidence="3" id="KW-1185">Reference proteome</keyword>
<dbReference type="GO" id="GO:0003676">
    <property type="term" value="F:nucleic acid binding"/>
    <property type="evidence" value="ECO:0007669"/>
    <property type="project" value="InterPro"/>
</dbReference>
<dbReference type="GO" id="GO:0004523">
    <property type="term" value="F:RNA-DNA hybrid ribonuclease activity"/>
    <property type="evidence" value="ECO:0007669"/>
    <property type="project" value="InterPro"/>
</dbReference>
<accession>A0AAE0AW01</accession>
<dbReference type="Proteomes" id="UP001281410">
    <property type="component" value="Unassembled WGS sequence"/>
</dbReference>
<dbReference type="PANTHER" id="PTHR47074:SF75">
    <property type="entry name" value="RNASE H TYPE-1 DOMAIN-CONTAINING PROTEIN"/>
    <property type="match status" value="1"/>
</dbReference>
<dbReference type="InterPro" id="IPR052929">
    <property type="entry name" value="RNase_H-like_EbsB-rel"/>
</dbReference>
<dbReference type="AlphaFoldDB" id="A0AAE0AW01"/>
<comment type="caution">
    <text evidence="2">The sequence shown here is derived from an EMBL/GenBank/DDBJ whole genome shotgun (WGS) entry which is preliminary data.</text>
</comment>
<reference evidence="2" key="1">
    <citation type="journal article" date="2023" name="Plant J.">
        <title>Genome sequences and population genomics provide insights into the demographic history, inbreeding, and mutation load of two 'living fossil' tree species of Dipteronia.</title>
        <authorList>
            <person name="Feng Y."/>
            <person name="Comes H.P."/>
            <person name="Chen J."/>
            <person name="Zhu S."/>
            <person name="Lu R."/>
            <person name="Zhang X."/>
            <person name="Li P."/>
            <person name="Qiu J."/>
            <person name="Olsen K.M."/>
            <person name="Qiu Y."/>
        </authorList>
    </citation>
    <scope>NUCLEOTIDE SEQUENCE</scope>
    <source>
        <strain evidence="2">NBL</strain>
    </source>
</reference>
<feature type="domain" description="RNase H type-1" evidence="1">
    <location>
        <begin position="44"/>
        <end position="103"/>
    </location>
</feature>
<dbReference type="PANTHER" id="PTHR47074">
    <property type="entry name" value="BNAC02G40300D PROTEIN"/>
    <property type="match status" value="1"/>
</dbReference>
<evidence type="ECO:0000313" key="2">
    <source>
        <dbReference type="EMBL" id="KAK3225107.1"/>
    </source>
</evidence>
<evidence type="ECO:0000259" key="1">
    <source>
        <dbReference type="Pfam" id="PF13456"/>
    </source>
</evidence>
<dbReference type="EMBL" id="JANJYJ010000002">
    <property type="protein sequence ID" value="KAK3225107.1"/>
    <property type="molecule type" value="Genomic_DNA"/>
</dbReference>
<protein>
    <recommendedName>
        <fullName evidence="1">RNase H type-1 domain-containing protein</fullName>
    </recommendedName>
</protein>
<evidence type="ECO:0000313" key="3">
    <source>
        <dbReference type="Proteomes" id="UP001281410"/>
    </source>
</evidence>